<dbReference type="EMBL" id="CADCTE010000003">
    <property type="protein sequence ID" value="CAA9212087.1"/>
    <property type="molecule type" value="Genomic_DNA"/>
</dbReference>
<evidence type="ECO:0000256" key="1">
    <source>
        <dbReference type="SAM" id="MobiDB-lite"/>
    </source>
</evidence>
<feature type="region of interest" description="Disordered" evidence="1">
    <location>
        <begin position="1"/>
        <end position="82"/>
    </location>
</feature>
<accession>A0A6J4H251</accession>
<name>A0A6J4H251_9MICC</name>
<gene>
    <name evidence="2" type="ORF">AVDCRST_MAG83-7</name>
</gene>
<reference evidence="2" key="1">
    <citation type="submission" date="2020-02" db="EMBL/GenBank/DDBJ databases">
        <authorList>
            <person name="Meier V. D."/>
        </authorList>
    </citation>
    <scope>NUCLEOTIDE SEQUENCE</scope>
    <source>
        <strain evidence="2">AVDCRST_MAG83</strain>
    </source>
</reference>
<protein>
    <submittedName>
        <fullName evidence="2">Uncharacterized protein</fullName>
    </submittedName>
</protein>
<feature type="non-terminal residue" evidence="2">
    <location>
        <position position="82"/>
    </location>
</feature>
<organism evidence="2">
    <name type="scientific">uncultured Arthrobacter sp</name>
    <dbReference type="NCBI Taxonomy" id="114050"/>
    <lineage>
        <taxon>Bacteria</taxon>
        <taxon>Bacillati</taxon>
        <taxon>Actinomycetota</taxon>
        <taxon>Actinomycetes</taxon>
        <taxon>Micrococcales</taxon>
        <taxon>Micrococcaceae</taxon>
        <taxon>Arthrobacter</taxon>
        <taxon>environmental samples</taxon>
    </lineage>
</organism>
<sequence>EQENASPCSPSPRPRRGRPGGIPRDGSRRLLLIHPWPAQRHHGLRHHHRRCHRQHRHGQPSGFRPRRDLHGRTLPPRPAHPR</sequence>
<feature type="non-terminal residue" evidence="2">
    <location>
        <position position="1"/>
    </location>
</feature>
<proteinExistence type="predicted"/>
<dbReference type="AlphaFoldDB" id="A0A6J4H251"/>
<evidence type="ECO:0000313" key="2">
    <source>
        <dbReference type="EMBL" id="CAA9212087.1"/>
    </source>
</evidence>
<feature type="compositionally biased region" description="Basic residues" evidence="1">
    <location>
        <begin position="39"/>
        <end position="58"/>
    </location>
</feature>